<evidence type="ECO:0000256" key="7">
    <source>
        <dbReference type="ARBA" id="ARBA00022554"/>
    </source>
</evidence>
<dbReference type="InterPro" id="IPR029058">
    <property type="entry name" value="AB_hydrolase_fold"/>
</dbReference>
<sequence>MRPSEDHGETSEFLPMTRPRSASSASQTSSDSSLSSESVFPGEQKPFPNPNGTMGFADDDRYRDLEDGEAEPTEPFLAPAKKAATGGGRARRIFWILLLLCLGGWLLAFVLFLTGGRANYQTASDALQAHEPNSGSGSTSTSSGKPVTLEQVLSGQWLPRYHAIGWVAGPNDEDGLLVEKGGDEKEGFLRVDDIRSRKGDATGQESKVLMRNRVVRVDGKTIVPSDVWPSPDLKKVLLISEQEKNWRHSFTGKYWVLDVDSQTAQPLDPSAPDSRVQLARWSPASDAVVFVRDNNLYLRRLSSDSVVPITKDGGENLFYGVPDWVYEEEVVSGRSVTWWSNDAKYIAFFRTNESSVPEFPVQYYISRPSGKKPLPGLENYPDVREIKYPKPGAPNPVVDLQFYDVEKNEVFSVEVADDFADDDRIIIEVLWASEGKVLVRSTNRESDILKVYLIDTKSRTGKLVRSEDITGLDGGWVEPSQSTRFIPADPDNGRPHDGYIDTVPFNGYDHLAYFTPLDSPNALMLTSGEWEVVDAPAAVDLQRGLVYFVATREAPTQRHVYRVQLDGSNLKPLTDTSKPGYYDVSFSHGTGYALLTYKGPSVPWQAIINTQGDDITYEDRIEENAQLTSMVEAYALPTEIYQNVTVDGYTLQLVERRPPHFNPAKKYPVLFYLYGGPGSQTVDRKFAIDFQSYVASSLGYIVVTVDGRGTGYIGRKARCIVRGNLGFYEARDQIATAKMWAAKPYVDETRMAIWGWSFGGFMTLKTLEQDAGQTFQYGMAVAPVTDWRFYDSIYTERYMHTPQHNPSGYDNSTITDMAALTETVRFLIMHGASDDNVHLQNTLVLIDKLDLSNVENYDLQFYPDSDHSIYFHNAHTMVYERLSSWLVNAFNGEWHRIANPVPDESMWERMKRSLPLPLPLFAH</sequence>
<dbReference type="Gene3D" id="2.140.10.30">
    <property type="entry name" value="Dipeptidylpeptidase IV, N-terminal domain"/>
    <property type="match status" value="1"/>
</dbReference>
<evidence type="ECO:0000256" key="2">
    <source>
        <dbReference type="ARBA" id="ARBA00002218"/>
    </source>
</evidence>
<keyword evidence="22" id="KW-1185">Reference proteome</keyword>
<feature type="domain" description="Dipeptidylpeptidase IV N-terminal" evidence="19">
    <location>
        <begin position="230"/>
        <end position="604"/>
    </location>
</feature>
<evidence type="ECO:0000256" key="14">
    <source>
        <dbReference type="ARBA" id="ARBA00023136"/>
    </source>
</evidence>
<evidence type="ECO:0000256" key="5">
    <source>
        <dbReference type="ARBA" id="ARBA00012062"/>
    </source>
</evidence>
<protein>
    <recommendedName>
        <fullName evidence="5">dipeptidyl-peptidase IV</fullName>
        <ecNumber evidence="5">3.4.14.5</ecNumber>
    </recommendedName>
</protein>
<dbReference type="SUPFAM" id="SSF82171">
    <property type="entry name" value="DPP6 N-terminal domain-like"/>
    <property type="match status" value="1"/>
</dbReference>
<dbReference type="SUPFAM" id="SSF53474">
    <property type="entry name" value="alpha/beta-Hydrolases"/>
    <property type="match status" value="1"/>
</dbReference>
<evidence type="ECO:0000256" key="6">
    <source>
        <dbReference type="ARBA" id="ARBA00022438"/>
    </source>
</evidence>
<dbReference type="Proteomes" id="UP000630445">
    <property type="component" value="Unassembled WGS sequence"/>
</dbReference>
<dbReference type="AlphaFoldDB" id="A0A8H6PE92"/>
<evidence type="ECO:0000256" key="9">
    <source>
        <dbReference type="ARBA" id="ARBA00022692"/>
    </source>
</evidence>
<dbReference type="GO" id="GO:0004177">
    <property type="term" value="F:aminopeptidase activity"/>
    <property type="evidence" value="ECO:0007669"/>
    <property type="project" value="UniProtKB-KW"/>
</dbReference>
<feature type="compositionally biased region" description="Low complexity" evidence="16">
    <location>
        <begin position="21"/>
        <end position="38"/>
    </location>
</feature>
<dbReference type="GO" id="GO:0008239">
    <property type="term" value="F:dipeptidyl-peptidase activity"/>
    <property type="evidence" value="ECO:0007669"/>
    <property type="project" value="UniProtKB-EC"/>
</dbReference>
<gene>
    <name evidence="20" type="ORF">CNMCM5793_003725</name>
    <name evidence="21" type="ORF">CNMCM6106_003952</name>
</gene>
<evidence type="ECO:0000259" key="18">
    <source>
        <dbReference type="Pfam" id="PF00326"/>
    </source>
</evidence>
<dbReference type="InterPro" id="IPR050278">
    <property type="entry name" value="Serine_Prot_S9B/DPPIV"/>
</dbReference>
<dbReference type="Pfam" id="PF00930">
    <property type="entry name" value="DPPIV_N"/>
    <property type="match status" value="1"/>
</dbReference>
<dbReference type="EC" id="3.4.14.5" evidence="5"/>
<dbReference type="EMBL" id="JACBAD010001896">
    <property type="protein sequence ID" value="KAF7128816.1"/>
    <property type="molecule type" value="Genomic_DNA"/>
</dbReference>
<keyword evidence="11" id="KW-0720">Serine protease</keyword>
<keyword evidence="10" id="KW-0378">Hydrolase</keyword>
<dbReference type="GO" id="GO:0006508">
    <property type="term" value="P:proteolysis"/>
    <property type="evidence" value="ECO:0007669"/>
    <property type="project" value="UniProtKB-KW"/>
</dbReference>
<name>A0A8H6PE92_9EURO</name>
<evidence type="ECO:0000256" key="3">
    <source>
        <dbReference type="ARBA" id="ARBA00004576"/>
    </source>
</evidence>
<dbReference type="Pfam" id="PF00326">
    <property type="entry name" value="Peptidase_S9"/>
    <property type="match status" value="1"/>
</dbReference>
<evidence type="ECO:0000256" key="8">
    <source>
        <dbReference type="ARBA" id="ARBA00022670"/>
    </source>
</evidence>
<dbReference type="Proteomes" id="UP000662466">
    <property type="component" value="Unassembled WGS sequence"/>
</dbReference>
<keyword evidence="7" id="KW-0926">Vacuole</keyword>
<accession>A0A8H6PE92</accession>
<proteinExistence type="inferred from homology"/>
<evidence type="ECO:0000256" key="15">
    <source>
        <dbReference type="ARBA" id="ARBA00023180"/>
    </source>
</evidence>
<dbReference type="InterPro" id="IPR002469">
    <property type="entry name" value="Peptidase_S9B_N"/>
</dbReference>
<feature type="compositionally biased region" description="Basic and acidic residues" evidence="16">
    <location>
        <begin position="1"/>
        <end position="10"/>
    </location>
</feature>
<feature type="transmembrane region" description="Helical" evidence="17">
    <location>
        <begin position="93"/>
        <end position="113"/>
    </location>
</feature>
<evidence type="ECO:0000256" key="1">
    <source>
        <dbReference type="ARBA" id="ARBA00001257"/>
    </source>
</evidence>
<dbReference type="GO" id="GO:0008236">
    <property type="term" value="F:serine-type peptidase activity"/>
    <property type="evidence" value="ECO:0007669"/>
    <property type="project" value="UniProtKB-KW"/>
</dbReference>
<dbReference type="GO" id="GO:0005886">
    <property type="term" value="C:plasma membrane"/>
    <property type="evidence" value="ECO:0007669"/>
    <property type="project" value="TreeGrafter"/>
</dbReference>
<dbReference type="OrthoDB" id="16520at2759"/>
<dbReference type="GO" id="GO:0005774">
    <property type="term" value="C:vacuolar membrane"/>
    <property type="evidence" value="ECO:0007669"/>
    <property type="project" value="UniProtKB-SubCell"/>
</dbReference>
<keyword evidence="12" id="KW-0735">Signal-anchor</keyword>
<comment type="caution">
    <text evidence="20">The sequence shown here is derived from an EMBL/GenBank/DDBJ whole genome shotgun (WGS) entry which is preliminary data.</text>
</comment>
<comment type="catalytic activity">
    <reaction evidence="1">
        <text>Release of an N-terminal dipeptide, Xaa-Yaa-|-Zaa-, from a polypeptide, preferentially when Yaa is Pro, provided Zaa is neither Pro nor hydroxyproline.</text>
        <dbReference type="EC" id="3.4.14.5"/>
    </reaction>
</comment>
<reference evidence="20" key="1">
    <citation type="submission" date="2020-06" db="EMBL/GenBank/DDBJ databases">
        <title>Draft genome sequences of strains closely related to Aspergillus parafelis and Aspergillus hiratsukae.</title>
        <authorList>
            <person name="Dos Santos R.A.C."/>
            <person name="Rivero-Menendez O."/>
            <person name="Steenwyk J.L."/>
            <person name="Mead M.E."/>
            <person name="Goldman G.H."/>
            <person name="Alastruey-Izquierdo A."/>
            <person name="Rokas A."/>
        </authorList>
    </citation>
    <scope>NUCLEOTIDE SEQUENCE</scope>
    <source>
        <strain evidence="20">CNM-CM5793</strain>
        <strain evidence="21">CNM-CM6106</strain>
    </source>
</reference>
<dbReference type="PANTHER" id="PTHR11731">
    <property type="entry name" value="PROTEASE FAMILY S9B,C DIPEPTIDYL-PEPTIDASE IV-RELATED"/>
    <property type="match status" value="1"/>
</dbReference>
<dbReference type="PANTHER" id="PTHR11731:SF200">
    <property type="entry name" value="DIPEPTIDYL PEPTIDASE 10, ISOFORM B"/>
    <property type="match status" value="1"/>
</dbReference>
<keyword evidence="6" id="KW-0031">Aminopeptidase</keyword>
<keyword evidence="8" id="KW-0645">Protease</keyword>
<dbReference type="EMBL" id="JACBAF010002061">
    <property type="protein sequence ID" value="KAF7168891.1"/>
    <property type="molecule type" value="Genomic_DNA"/>
</dbReference>
<dbReference type="Gene3D" id="3.40.50.1820">
    <property type="entry name" value="alpha/beta hydrolase"/>
    <property type="match status" value="1"/>
</dbReference>
<evidence type="ECO:0000256" key="13">
    <source>
        <dbReference type="ARBA" id="ARBA00022989"/>
    </source>
</evidence>
<evidence type="ECO:0000256" key="17">
    <source>
        <dbReference type="SAM" id="Phobius"/>
    </source>
</evidence>
<feature type="domain" description="Peptidase S9 prolyl oligopeptidase catalytic" evidence="18">
    <location>
        <begin position="689"/>
        <end position="892"/>
    </location>
</feature>
<evidence type="ECO:0000256" key="12">
    <source>
        <dbReference type="ARBA" id="ARBA00022968"/>
    </source>
</evidence>
<comment type="similarity">
    <text evidence="4">Belongs to the peptidase S9B family.</text>
</comment>
<dbReference type="FunFam" id="3.40.50.1820:FF:000003">
    <property type="entry name" value="Dipeptidyl peptidase 4"/>
    <property type="match status" value="1"/>
</dbReference>
<evidence type="ECO:0000313" key="21">
    <source>
        <dbReference type="EMBL" id="KAF7168891.1"/>
    </source>
</evidence>
<keyword evidence="13 17" id="KW-1133">Transmembrane helix</keyword>
<evidence type="ECO:0000256" key="11">
    <source>
        <dbReference type="ARBA" id="ARBA00022825"/>
    </source>
</evidence>
<dbReference type="InterPro" id="IPR001375">
    <property type="entry name" value="Peptidase_S9_cat"/>
</dbReference>
<evidence type="ECO:0000313" key="22">
    <source>
        <dbReference type="Proteomes" id="UP000630445"/>
    </source>
</evidence>
<organism evidence="20 22">
    <name type="scientific">Aspergillus hiratsukae</name>
    <dbReference type="NCBI Taxonomy" id="1194566"/>
    <lineage>
        <taxon>Eukaryota</taxon>
        <taxon>Fungi</taxon>
        <taxon>Dikarya</taxon>
        <taxon>Ascomycota</taxon>
        <taxon>Pezizomycotina</taxon>
        <taxon>Eurotiomycetes</taxon>
        <taxon>Eurotiomycetidae</taxon>
        <taxon>Eurotiales</taxon>
        <taxon>Aspergillaceae</taxon>
        <taxon>Aspergillus</taxon>
        <taxon>Aspergillus subgen. Fumigati</taxon>
    </lineage>
</organism>
<evidence type="ECO:0000256" key="10">
    <source>
        <dbReference type="ARBA" id="ARBA00022801"/>
    </source>
</evidence>
<evidence type="ECO:0000259" key="19">
    <source>
        <dbReference type="Pfam" id="PF00930"/>
    </source>
</evidence>
<keyword evidence="14 17" id="KW-0472">Membrane</keyword>
<keyword evidence="9 17" id="KW-0812">Transmembrane</keyword>
<evidence type="ECO:0000256" key="4">
    <source>
        <dbReference type="ARBA" id="ARBA00006150"/>
    </source>
</evidence>
<comment type="subcellular location">
    <subcellularLocation>
        <location evidence="3">Vacuole membrane</location>
        <topology evidence="3">Single-pass type II membrane protein</topology>
    </subcellularLocation>
</comment>
<keyword evidence="15" id="KW-0325">Glycoprotein</keyword>
<evidence type="ECO:0000256" key="16">
    <source>
        <dbReference type="SAM" id="MobiDB-lite"/>
    </source>
</evidence>
<comment type="function">
    <text evidence="2">Type IV dipeptidyl-peptidase which removes N-terminal dipeptides sequentially from polypeptides having unsubstituted N-termini provided that the penultimate residue is proline.</text>
</comment>
<feature type="region of interest" description="Disordered" evidence="16">
    <location>
        <begin position="1"/>
        <end position="60"/>
    </location>
</feature>
<evidence type="ECO:0000313" key="20">
    <source>
        <dbReference type="EMBL" id="KAF7128816.1"/>
    </source>
</evidence>